<keyword evidence="7" id="KW-0539">Nucleus</keyword>
<dbReference type="Gene3D" id="3.30.160.60">
    <property type="entry name" value="Classic Zinc Finger"/>
    <property type="match status" value="2"/>
</dbReference>
<dbReference type="SMART" id="SM00355">
    <property type="entry name" value="ZnF_C2H2"/>
    <property type="match status" value="3"/>
</dbReference>
<dbReference type="PANTHER" id="PTHR47257:SF1">
    <property type="entry name" value="PH-RESPONSE TRANSCRIPTION FACTOR PACC_RIM101"/>
    <property type="match status" value="1"/>
</dbReference>
<evidence type="ECO:0000256" key="5">
    <source>
        <dbReference type="ARBA" id="ARBA00022771"/>
    </source>
</evidence>
<dbReference type="STRING" id="983506.L8WUQ9"/>
<feature type="compositionally biased region" description="Low complexity" evidence="10">
    <location>
        <begin position="430"/>
        <end position="440"/>
    </location>
</feature>
<dbReference type="PANTHER" id="PTHR47257">
    <property type="entry name" value="PH-RESPONSE TRANSCRIPTION FACTOR PACC/RIM101"/>
    <property type="match status" value="1"/>
</dbReference>
<comment type="caution">
    <text evidence="12">The sequence shown here is derived from an EMBL/GenBank/DDBJ whole genome shotgun (WGS) entry which is preliminary data.</text>
</comment>
<keyword evidence="5 9" id="KW-0863">Zinc-finger</keyword>
<feature type="domain" description="C2H2-type" evidence="11">
    <location>
        <begin position="237"/>
        <end position="266"/>
    </location>
</feature>
<evidence type="ECO:0000256" key="2">
    <source>
        <dbReference type="ARBA" id="ARBA00022491"/>
    </source>
</evidence>
<feature type="region of interest" description="Disordered" evidence="10">
    <location>
        <begin position="414"/>
        <end position="447"/>
    </location>
</feature>
<keyword evidence="2" id="KW-0678">Repressor</keyword>
<evidence type="ECO:0000259" key="11">
    <source>
        <dbReference type="PROSITE" id="PS50157"/>
    </source>
</evidence>
<dbReference type="SUPFAM" id="SSF57667">
    <property type="entry name" value="beta-beta-alpha zinc fingers"/>
    <property type="match status" value="2"/>
</dbReference>
<dbReference type="PROSITE" id="PS00028">
    <property type="entry name" value="ZINC_FINGER_C2H2_1"/>
    <property type="match status" value="3"/>
</dbReference>
<feature type="domain" description="C2H2-type" evidence="11">
    <location>
        <begin position="201"/>
        <end position="231"/>
    </location>
</feature>
<dbReference type="HOGENOM" id="CLU_523963_0_0_1"/>
<proteinExistence type="inferred from homology"/>
<protein>
    <submittedName>
        <fullName evidence="12">Zf-C2H2 domain-containing protein</fullName>
    </submittedName>
</protein>
<evidence type="ECO:0000313" key="12">
    <source>
        <dbReference type="EMBL" id="ELU40532.1"/>
    </source>
</evidence>
<evidence type="ECO:0000256" key="1">
    <source>
        <dbReference type="ARBA" id="ARBA00004123"/>
    </source>
</evidence>
<dbReference type="PROSITE" id="PS50157">
    <property type="entry name" value="ZINC_FINGER_C2H2_2"/>
    <property type="match status" value="3"/>
</dbReference>
<dbReference type="OrthoDB" id="6155966at2759"/>
<reference evidence="12 13" key="1">
    <citation type="journal article" date="2013" name="Nat. Commun.">
        <title>The evolution and pathogenic mechanisms of the rice sheath blight pathogen.</title>
        <authorList>
            <person name="Zheng A."/>
            <person name="Lin R."/>
            <person name="Xu L."/>
            <person name="Qin P."/>
            <person name="Tang C."/>
            <person name="Ai P."/>
            <person name="Zhang D."/>
            <person name="Liu Y."/>
            <person name="Sun Z."/>
            <person name="Feng H."/>
            <person name="Wang Y."/>
            <person name="Chen Y."/>
            <person name="Liang X."/>
            <person name="Fu R."/>
            <person name="Li Q."/>
            <person name="Zhang J."/>
            <person name="Yu X."/>
            <person name="Xie Z."/>
            <person name="Ding L."/>
            <person name="Guan P."/>
            <person name="Tang J."/>
            <person name="Liang Y."/>
            <person name="Wang S."/>
            <person name="Deng Q."/>
            <person name="Li S."/>
            <person name="Zhu J."/>
            <person name="Wang L."/>
            <person name="Liu H."/>
            <person name="Li P."/>
        </authorList>
    </citation>
    <scope>NUCLEOTIDE SEQUENCE [LARGE SCALE GENOMIC DNA]</scope>
    <source>
        <strain evidence="13">AG-1 IA</strain>
    </source>
</reference>
<dbReference type="InterPro" id="IPR036236">
    <property type="entry name" value="Znf_C2H2_sf"/>
</dbReference>
<dbReference type="FunFam" id="3.30.160.60:FF:000072">
    <property type="entry name" value="zinc finger protein 143 isoform X1"/>
    <property type="match status" value="1"/>
</dbReference>
<accession>L8WUQ9</accession>
<evidence type="ECO:0000256" key="8">
    <source>
        <dbReference type="ARBA" id="ARBA00038089"/>
    </source>
</evidence>
<evidence type="ECO:0000256" key="6">
    <source>
        <dbReference type="ARBA" id="ARBA00022833"/>
    </source>
</evidence>
<evidence type="ECO:0000313" key="13">
    <source>
        <dbReference type="Proteomes" id="UP000011668"/>
    </source>
</evidence>
<keyword evidence="13" id="KW-1185">Reference proteome</keyword>
<dbReference type="GO" id="GO:0008270">
    <property type="term" value="F:zinc ion binding"/>
    <property type="evidence" value="ECO:0007669"/>
    <property type="project" value="UniProtKB-KW"/>
</dbReference>
<keyword evidence="4" id="KW-0677">Repeat</keyword>
<evidence type="ECO:0000256" key="10">
    <source>
        <dbReference type="SAM" id="MobiDB-lite"/>
    </source>
</evidence>
<dbReference type="GO" id="GO:0000978">
    <property type="term" value="F:RNA polymerase II cis-regulatory region sequence-specific DNA binding"/>
    <property type="evidence" value="ECO:0007669"/>
    <property type="project" value="UniProtKB-ARBA"/>
</dbReference>
<keyword evidence="3" id="KW-0479">Metal-binding</keyword>
<sequence>MSDTECGIQEMPAAPRKEENVGEIGLVRLSVLACYFWVSKKSNGNQDLNLCWMCAECMRRITCEWASGVFAMVVQSQEKEGENDVMGEMSAHDATGKFASCFWITAGANGELRRTPEKRKIEKPLEVWSALVLALCGLGKLGARRSAFIRMNPLLAARTLPHPLFAYTYPLPLMPDATPPPAPPAAAPATTAASPPPDKGYACQWESCDKTLPDPELLYIHLCNDHIGRKSTNNLCLTCKWKGCGATCAKRDHITSHLRVHTPLKPHVCEICSKPFKRPQDLKKHEKIHTEEHHMAHRHSKAITVHDESYVERVRAQAPNAAPPRGLDLNSLHPSLAGLGLGAGHNLAYLAGATATREHARSPTLASFAGAQHHNAYGPGIGEFGSVSPRSADEALTPVASARISPMPPHADINYNWDTPSLGKRGRGGSTSDPSSPSDDFWTDAKKRRFQPTYDARKLPSPFYPRNHSLLPRNGRKALDFVITWLPSSGRGPPVALAPSQRKLTTIGCTWCGSPLVTDP</sequence>
<evidence type="ECO:0000256" key="3">
    <source>
        <dbReference type="ARBA" id="ARBA00022723"/>
    </source>
</evidence>
<evidence type="ECO:0000256" key="4">
    <source>
        <dbReference type="ARBA" id="ARBA00022737"/>
    </source>
</evidence>
<dbReference type="InterPro" id="IPR050806">
    <property type="entry name" value="pacC/RIM101"/>
</dbReference>
<evidence type="ECO:0000256" key="7">
    <source>
        <dbReference type="ARBA" id="ARBA00023242"/>
    </source>
</evidence>
<dbReference type="AlphaFoldDB" id="L8WUQ9"/>
<dbReference type="GO" id="GO:0045944">
    <property type="term" value="P:positive regulation of transcription by RNA polymerase II"/>
    <property type="evidence" value="ECO:0007669"/>
    <property type="project" value="TreeGrafter"/>
</dbReference>
<comment type="subcellular location">
    <subcellularLocation>
        <location evidence="1">Nucleus</location>
    </subcellularLocation>
</comment>
<comment type="similarity">
    <text evidence="8">Belongs to the pacC/RIM101 family.</text>
</comment>
<dbReference type="GO" id="GO:0000981">
    <property type="term" value="F:DNA-binding transcription factor activity, RNA polymerase II-specific"/>
    <property type="evidence" value="ECO:0007669"/>
    <property type="project" value="UniProtKB-ARBA"/>
</dbReference>
<gene>
    <name evidence="12" type="ORF">AG1IA_05444</name>
</gene>
<dbReference type="GO" id="GO:0005634">
    <property type="term" value="C:nucleus"/>
    <property type="evidence" value="ECO:0007669"/>
    <property type="project" value="UniProtKB-SubCell"/>
</dbReference>
<dbReference type="EMBL" id="AFRT01001411">
    <property type="protein sequence ID" value="ELU40532.1"/>
    <property type="molecule type" value="Genomic_DNA"/>
</dbReference>
<dbReference type="Pfam" id="PF00096">
    <property type="entry name" value="zf-C2H2"/>
    <property type="match status" value="1"/>
</dbReference>
<evidence type="ECO:0000256" key="9">
    <source>
        <dbReference type="PROSITE-ProRule" id="PRU00042"/>
    </source>
</evidence>
<organism evidence="12 13">
    <name type="scientific">Thanatephorus cucumeris (strain AG1-IA)</name>
    <name type="common">Rice sheath blight fungus</name>
    <name type="synonym">Rhizoctonia solani</name>
    <dbReference type="NCBI Taxonomy" id="983506"/>
    <lineage>
        <taxon>Eukaryota</taxon>
        <taxon>Fungi</taxon>
        <taxon>Dikarya</taxon>
        <taxon>Basidiomycota</taxon>
        <taxon>Agaricomycotina</taxon>
        <taxon>Agaricomycetes</taxon>
        <taxon>Cantharellales</taxon>
        <taxon>Ceratobasidiaceae</taxon>
        <taxon>Rhizoctonia</taxon>
        <taxon>Rhizoctonia solani AG-1</taxon>
    </lineage>
</organism>
<dbReference type="InterPro" id="IPR013087">
    <property type="entry name" value="Znf_C2H2_type"/>
</dbReference>
<keyword evidence="6" id="KW-0862">Zinc</keyword>
<name>L8WUQ9_THACA</name>
<dbReference type="Proteomes" id="UP000011668">
    <property type="component" value="Unassembled WGS sequence"/>
</dbReference>
<feature type="domain" description="C2H2-type" evidence="11">
    <location>
        <begin position="267"/>
        <end position="294"/>
    </location>
</feature>